<dbReference type="Proteomes" id="UP000811609">
    <property type="component" value="Chromosome 1"/>
</dbReference>
<organism evidence="2 4">
    <name type="scientific">Carya illinoinensis</name>
    <name type="common">Pecan</name>
    <dbReference type="NCBI Taxonomy" id="32201"/>
    <lineage>
        <taxon>Eukaryota</taxon>
        <taxon>Viridiplantae</taxon>
        <taxon>Streptophyta</taxon>
        <taxon>Embryophyta</taxon>
        <taxon>Tracheophyta</taxon>
        <taxon>Spermatophyta</taxon>
        <taxon>Magnoliopsida</taxon>
        <taxon>eudicotyledons</taxon>
        <taxon>Gunneridae</taxon>
        <taxon>Pentapetalae</taxon>
        <taxon>rosids</taxon>
        <taxon>fabids</taxon>
        <taxon>Fagales</taxon>
        <taxon>Juglandaceae</taxon>
        <taxon>Carya</taxon>
    </lineage>
</organism>
<dbReference type="Proteomes" id="UP000811246">
    <property type="component" value="Chromosome 1"/>
</dbReference>
<evidence type="ECO:0000256" key="1">
    <source>
        <dbReference type="SAM" id="SignalP"/>
    </source>
</evidence>
<feature type="chain" id="PRO_5035810855" evidence="1">
    <location>
        <begin position="29"/>
        <end position="86"/>
    </location>
</feature>
<reference evidence="3" key="2">
    <citation type="submission" date="2021-01" db="EMBL/GenBank/DDBJ databases">
        <authorList>
            <person name="Lovell J.T."/>
            <person name="Bentley N."/>
            <person name="Bhattarai G."/>
            <person name="Jenkins J.W."/>
            <person name="Sreedasyam A."/>
            <person name="Alarcon Y."/>
            <person name="Bock C."/>
            <person name="Boston L."/>
            <person name="Carlson J."/>
            <person name="Cervantes K."/>
            <person name="Clermont K."/>
            <person name="Krom N."/>
            <person name="Kubenka K."/>
            <person name="Mamidi S."/>
            <person name="Mattison C."/>
            <person name="Monteros M."/>
            <person name="Pisani C."/>
            <person name="Plott C."/>
            <person name="Rajasekar S."/>
            <person name="Rhein H.S."/>
            <person name="Rohla C."/>
            <person name="Song M."/>
            <person name="Hilaire R.S."/>
            <person name="Shu S."/>
            <person name="Wells L."/>
            <person name="Wang X."/>
            <person name="Webber J."/>
            <person name="Heerema R.J."/>
            <person name="Klein P."/>
            <person name="Conner P."/>
            <person name="Grauke L."/>
            <person name="Grimwood J."/>
            <person name="Schmutz J."/>
            <person name="Randall J.J."/>
        </authorList>
    </citation>
    <scope>NUCLEOTIDE SEQUENCE</scope>
    <source>
        <tissue evidence="3">Leaf</tissue>
    </source>
</reference>
<proteinExistence type="predicted"/>
<name>A0A8T1RU82_CARIL</name>
<feature type="signal peptide" evidence="1">
    <location>
        <begin position="1"/>
        <end position="28"/>
    </location>
</feature>
<evidence type="ECO:0000313" key="4">
    <source>
        <dbReference type="Proteomes" id="UP000811609"/>
    </source>
</evidence>
<keyword evidence="4" id="KW-1185">Reference proteome</keyword>
<dbReference type="EMBL" id="CM031809">
    <property type="protein sequence ID" value="KAG6670359.1"/>
    <property type="molecule type" value="Genomic_DNA"/>
</dbReference>
<keyword evidence="1" id="KW-0732">Signal</keyword>
<gene>
    <name evidence="2" type="ORF">CIPAW_01G305800</name>
    <name evidence="3" type="ORF">I3842_01G308100</name>
</gene>
<accession>A0A8T1RU82</accession>
<dbReference type="OrthoDB" id="977074at2759"/>
<dbReference type="AlphaFoldDB" id="A0A8T1RU82"/>
<sequence length="86" mass="9446">MARRECLKASHVALILLVILCLTIQTATRNSELCSSGTCHLDITAGTRRPDLDMKYDTTGDHIEAADDYSDFYRKHGDVPSPGVGH</sequence>
<evidence type="ECO:0000313" key="2">
    <source>
        <dbReference type="EMBL" id="KAG6670359.1"/>
    </source>
</evidence>
<comment type="caution">
    <text evidence="2">The sequence shown here is derived from an EMBL/GenBank/DDBJ whole genome shotgun (WGS) entry which is preliminary data.</text>
</comment>
<evidence type="ECO:0000313" key="3">
    <source>
        <dbReference type="EMBL" id="KAG6735161.1"/>
    </source>
</evidence>
<reference evidence="2" key="1">
    <citation type="submission" date="2020-12" db="EMBL/GenBank/DDBJ databases">
        <title>WGS assembly of Carya illinoinensis cv. Pawnee.</title>
        <authorList>
            <person name="Platts A."/>
            <person name="Shu S."/>
            <person name="Wright S."/>
            <person name="Barry K."/>
            <person name="Edger P."/>
            <person name="Pires J.C."/>
            <person name="Schmutz J."/>
        </authorList>
    </citation>
    <scope>NUCLEOTIDE SEQUENCE</scope>
    <source>
        <tissue evidence="2">Leaf</tissue>
    </source>
</reference>
<protein>
    <submittedName>
        <fullName evidence="2">Uncharacterized protein</fullName>
    </submittedName>
</protein>
<dbReference type="EMBL" id="CM031825">
    <property type="protein sequence ID" value="KAG6735161.1"/>
    <property type="molecule type" value="Genomic_DNA"/>
</dbReference>